<dbReference type="UniPathway" id="UPA00070">
    <property type="reaction ID" value="UER00945"/>
</dbReference>
<keyword evidence="6 15" id="KW-0001">2Fe-2S</keyword>
<evidence type="ECO:0000256" key="4">
    <source>
        <dbReference type="ARBA" id="ARBA00022448"/>
    </source>
</evidence>
<evidence type="ECO:0000256" key="1">
    <source>
        <dbReference type="ARBA" id="ARBA00004715"/>
    </source>
</evidence>
<feature type="binding site" evidence="15 17">
    <location>
        <position position="243"/>
    </location>
    <ligand>
        <name>[2Fe-2S] cluster</name>
        <dbReference type="ChEBI" id="CHEBI:190135"/>
    </ligand>
</feature>
<dbReference type="Gene3D" id="2.10.240.10">
    <property type="entry name" value="Dihydroorotate dehydrogenase, electron transfer subunit"/>
    <property type="match status" value="1"/>
</dbReference>
<dbReference type="HAMAP" id="MF_01211">
    <property type="entry name" value="DHODB_Fe_S_bind"/>
    <property type="match status" value="1"/>
</dbReference>
<dbReference type="HOGENOM" id="CLU_003827_1_2_9"/>
<dbReference type="InterPro" id="IPR019480">
    <property type="entry name" value="Dihydroorotate_DH_Fe-S-bd"/>
</dbReference>
<protein>
    <recommendedName>
        <fullName evidence="13 15">Dihydroorotate dehydrogenase B (NAD(+)), electron transfer subunit</fullName>
    </recommendedName>
    <alternativeName>
        <fullName evidence="14 15">Dihydroorotate oxidase B, electron transfer subunit</fullName>
    </alternativeName>
</protein>
<dbReference type="GO" id="GO:0009055">
    <property type="term" value="F:electron transfer activity"/>
    <property type="evidence" value="ECO:0007669"/>
    <property type="project" value="UniProtKB-UniRule"/>
</dbReference>
<name>A0A075LIT7_9BACI</name>
<dbReference type="PROSITE" id="PS51384">
    <property type="entry name" value="FAD_FR"/>
    <property type="match status" value="1"/>
</dbReference>
<evidence type="ECO:0000256" key="14">
    <source>
        <dbReference type="ARBA" id="ARBA00082223"/>
    </source>
</evidence>
<dbReference type="FunFam" id="2.10.240.10:FF:000001">
    <property type="entry name" value="Dihydroorotate dehydrogenase B (NAD(+)), electron transfer subunit"/>
    <property type="match status" value="1"/>
</dbReference>
<accession>A0A075LIT7</accession>
<dbReference type="PANTHER" id="PTHR43513:SF3">
    <property type="entry name" value="DIHYDROOROTATE DEHYDROGENASE B (NAD(+)), ELECTRON TRANSFER SUBUNIT-RELATED"/>
    <property type="match status" value="1"/>
</dbReference>
<evidence type="ECO:0000256" key="12">
    <source>
        <dbReference type="ARBA" id="ARBA00023014"/>
    </source>
</evidence>
<keyword evidence="12 15" id="KW-0411">Iron-sulfur</keyword>
<comment type="function">
    <text evidence="15">Responsible for channeling the electrons from the oxidation of dihydroorotate from the FMN redox center in the PyrD type B subunit to the ultimate electron acceptor NAD(+).</text>
</comment>
<dbReference type="Pfam" id="PF00175">
    <property type="entry name" value="NAD_binding_1"/>
    <property type="match status" value="1"/>
</dbReference>
<comment type="cofactor">
    <cofactor evidence="15">
        <name>[2Fe-2S] cluster</name>
        <dbReference type="ChEBI" id="CHEBI:190135"/>
    </cofactor>
    <text evidence="15">Binds 1 [2Fe-2S] cluster per subunit.</text>
</comment>
<comment type="subunit">
    <text evidence="3 15">Heterotetramer of 2 PyrK and 2 PyrD type B subunits.</text>
</comment>
<gene>
    <name evidence="15" type="primary">pyrK</name>
    <name evidence="19" type="ORF">GZ22_06515</name>
</gene>
<evidence type="ECO:0000256" key="8">
    <source>
        <dbReference type="ARBA" id="ARBA00022827"/>
    </source>
</evidence>
<sequence>MLIHEHLEIISRETIAKDTVQMTFRGKMAQENILPGQFLHLLVGEGSNHMLRRPISIAGVDKQESTITIIFKLLGEGTNTLAKAEPGDQLDALGPCGQGYPVDELQIEHALLVGGGIGVPPLYYLAQRLRETGIQVTMVAGFQNKEQVFYEAEFRKLGNFYLATDDGSAGEQGFVTDIIKKEAFTFDQFFTCGPTGMLKAVSTQLEEEEGYISIEQRMGCGIGACFACVVPAPDSESGYKKICKDGPVFRAKEVVLA</sequence>
<evidence type="ECO:0000256" key="7">
    <source>
        <dbReference type="ARBA" id="ARBA00022723"/>
    </source>
</evidence>
<dbReference type="InterPro" id="IPR050353">
    <property type="entry name" value="PyrK_electron_transfer"/>
</dbReference>
<dbReference type="InterPro" id="IPR039261">
    <property type="entry name" value="FNR_nucleotide-bd"/>
</dbReference>
<proteinExistence type="inferred from homology"/>
<comment type="similarity">
    <text evidence="2 15">Belongs to the PyrK family.</text>
</comment>
<dbReference type="SUPFAM" id="SSF52343">
    <property type="entry name" value="Ferredoxin reductase-like, C-terminal NADP-linked domain"/>
    <property type="match status" value="1"/>
</dbReference>
<evidence type="ECO:0000313" key="20">
    <source>
        <dbReference type="Proteomes" id="UP000027980"/>
    </source>
</evidence>
<dbReference type="InterPro" id="IPR017938">
    <property type="entry name" value="Riboflavin_synthase-like_b-brl"/>
</dbReference>
<feature type="binding site" evidence="15 17">
    <location>
        <position position="220"/>
    </location>
    <ligand>
        <name>[2Fe-2S] cluster</name>
        <dbReference type="ChEBI" id="CHEBI:190135"/>
    </ligand>
</feature>
<evidence type="ECO:0000256" key="11">
    <source>
        <dbReference type="ARBA" id="ARBA00023004"/>
    </source>
</evidence>
<dbReference type="InterPro" id="IPR037117">
    <property type="entry name" value="Dihydroorotate_DH_ele_sf"/>
</dbReference>
<dbReference type="NCBIfam" id="NF000799">
    <property type="entry name" value="PRK00054.1-4"/>
    <property type="match status" value="1"/>
</dbReference>
<evidence type="ECO:0000259" key="18">
    <source>
        <dbReference type="PROSITE" id="PS51384"/>
    </source>
</evidence>
<dbReference type="Proteomes" id="UP000027980">
    <property type="component" value="Chromosome"/>
</dbReference>
<evidence type="ECO:0000256" key="13">
    <source>
        <dbReference type="ARBA" id="ARBA00069792"/>
    </source>
</evidence>
<evidence type="ECO:0000256" key="10">
    <source>
        <dbReference type="ARBA" id="ARBA00022982"/>
    </source>
</evidence>
<dbReference type="GO" id="GO:0016491">
    <property type="term" value="F:oxidoreductase activity"/>
    <property type="evidence" value="ECO:0007669"/>
    <property type="project" value="InterPro"/>
</dbReference>
<comment type="cofactor">
    <cofactor evidence="15 16">
        <name>FAD</name>
        <dbReference type="ChEBI" id="CHEBI:57692"/>
    </cofactor>
    <text evidence="15 16">Binds 1 FAD per subunit.</text>
</comment>
<dbReference type="CDD" id="cd06218">
    <property type="entry name" value="DHOD_e_trans"/>
    <property type="match status" value="1"/>
</dbReference>
<keyword evidence="11 15" id="KW-0408">Iron</keyword>
<dbReference type="EMBL" id="CP008876">
    <property type="protein sequence ID" value="AIF66309.1"/>
    <property type="molecule type" value="Genomic_DNA"/>
</dbReference>
<evidence type="ECO:0000256" key="6">
    <source>
        <dbReference type="ARBA" id="ARBA00022714"/>
    </source>
</evidence>
<dbReference type="Pfam" id="PF00970">
    <property type="entry name" value="FAD_binding_6"/>
    <property type="match status" value="1"/>
</dbReference>
<feature type="binding site" evidence="15 17">
    <location>
        <position position="228"/>
    </location>
    <ligand>
        <name>[2Fe-2S] cluster</name>
        <dbReference type="ChEBI" id="CHEBI:190135"/>
    </ligand>
</feature>
<dbReference type="PRINTS" id="PR00409">
    <property type="entry name" value="PHDIOXRDTASE"/>
</dbReference>
<evidence type="ECO:0000256" key="16">
    <source>
        <dbReference type="PIRSR" id="PIRSR006816-1"/>
    </source>
</evidence>
<dbReference type="Pfam" id="PF10418">
    <property type="entry name" value="DHODB_Fe-S_bind"/>
    <property type="match status" value="1"/>
</dbReference>
<dbReference type="GO" id="GO:0044205">
    <property type="term" value="P:'de novo' UMP biosynthetic process"/>
    <property type="evidence" value="ECO:0007669"/>
    <property type="project" value="UniProtKB-UniRule"/>
</dbReference>
<keyword evidence="7 15" id="KW-0479">Metal-binding</keyword>
<feature type="binding site" evidence="15 16">
    <location>
        <begin position="53"/>
        <end position="56"/>
    </location>
    <ligand>
        <name>FAD</name>
        <dbReference type="ChEBI" id="CHEBI:57692"/>
    </ligand>
</feature>
<dbReference type="InterPro" id="IPR008333">
    <property type="entry name" value="Cbr1-like_FAD-bd_dom"/>
</dbReference>
<dbReference type="GO" id="GO:0050660">
    <property type="term" value="F:flavin adenine dinucleotide binding"/>
    <property type="evidence" value="ECO:0007669"/>
    <property type="project" value="InterPro"/>
</dbReference>
<dbReference type="InterPro" id="IPR012165">
    <property type="entry name" value="Cyt_c3_hydrogenase_gsu"/>
</dbReference>
<feature type="binding site" evidence="15 16">
    <location>
        <begin position="77"/>
        <end position="78"/>
    </location>
    <ligand>
        <name>FAD</name>
        <dbReference type="ChEBI" id="CHEBI:57692"/>
    </ligand>
</feature>
<dbReference type="SUPFAM" id="SSF63380">
    <property type="entry name" value="Riboflavin synthase domain-like"/>
    <property type="match status" value="1"/>
</dbReference>
<keyword evidence="8 15" id="KW-0274">FAD</keyword>
<evidence type="ECO:0000256" key="3">
    <source>
        <dbReference type="ARBA" id="ARBA00011669"/>
    </source>
</evidence>
<dbReference type="Gene3D" id="3.40.50.80">
    <property type="entry name" value="Nucleotide-binding domain of ferredoxin-NADP reductase (FNR) module"/>
    <property type="match status" value="1"/>
</dbReference>
<dbReference type="KEGG" id="tap:GZ22_06515"/>
<evidence type="ECO:0000256" key="15">
    <source>
        <dbReference type="HAMAP-Rule" id="MF_01211"/>
    </source>
</evidence>
<evidence type="ECO:0000256" key="5">
    <source>
        <dbReference type="ARBA" id="ARBA00022630"/>
    </source>
</evidence>
<dbReference type="InterPro" id="IPR017927">
    <property type="entry name" value="FAD-bd_FR_type"/>
</dbReference>
<keyword evidence="4 15" id="KW-0813">Transport</keyword>
<dbReference type="InterPro" id="IPR001433">
    <property type="entry name" value="OxRdtase_FAD/NAD-bd"/>
</dbReference>
<dbReference type="GO" id="GO:0046872">
    <property type="term" value="F:metal ion binding"/>
    <property type="evidence" value="ECO:0007669"/>
    <property type="project" value="UniProtKB-KW"/>
</dbReference>
<keyword evidence="10 15" id="KW-0249">Electron transport</keyword>
<reference evidence="19 20" key="1">
    <citation type="submission" date="2014-07" db="EMBL/GenBank/DDBJ databases">
        <title>Complete genome sequence of a moderately halophilic bacterium Terribacillus aidingensis MP602, isolated from Cryptomeria fortunei in Tianmu mountain in China.</title>
        <authorList>
            <person name="Wang Y."/>
            <person name="Lu P."/>
            <person name="Zhang L."/>
        </authorList>
    </citation>
    <scope>NUCLEOTIDE SEQUENCE [LARGE SCALE GENOMIC DNA]</scope>
    <source>
        <strain evidence="19 20">MP602</strain>
    </source>
</reference>
<dbReference type="GO" id="GO:0051537">
    <property type="term" value="F:2 iron, 2 sulfur cluster binding"/>
    <property type="evidence" value="ECO:0007669"/>
    <property type="project" value="UniProtKB-KW"/>
</dbReference>
<keyword evidence="5 15" id="KW-0285">Flavoprotein</keyword>
<dbReference type="PANTHER" id="PTHR43513">
    <property type="entry name" value="DIHYDROOROTATE DEHYDROGENASE B (NAD(+)), ELECTRON TRANSFER SUBUNIT"/>
    <property type="match status" value="1"/>
</dbReference>
<evidence type="ECO:0000256" key="17">
    <source>
        <dbReference type="PIRSR" id="PIRSR006816-2"/>
    </source>
</evidence>
<keyword evidence="9 15" id="KW-0665">Pyrimidine biosynthesis</keyword>
<comment type="caution">
    <text evidence="15">Lacks conserved residue(s) required for the propagation of feature annotation.</text>
</comment>
<evidence type="ECO:0000256" key="2">
    <source>
        <dbReference type="ARBA" id="ARBA00006422"/>
    </source>
</evidence>
<feature type="binding site" evidence="15 17">
    <location>
        <position position="225"/>
    </location>
    <ligand>
        <name>[2Fe-2S] cluster</name>
        <dbReference type="ChEBI" id="CHEBI:190135"/>
    </ligand>
</feature>
<organism evidence="19 20">
    <name type="scientific">Terribacillus saccharophilus</name>
    <dbReference type="NCBI Taxonomy" id="361277"/>
    <lineage>
        <taxon>Bacteria</taxon>
        <taxon>Bacillati</taxon>
        <taxon>Bacillota</taxon>
        <taxon>Bacilli</taxon>
        <taxon>Bacillales</taxon>
        <taxon>Bacillaceae</taxon>
        <taxon>Terribacillus</taxon>
    </lineage>
</organism>
<dbReference type="AlphaFoldDB" id="A0A075LIT7"/>
<feature type="domain" description="FAD-binding FR-type" evidence="18">
    <location>
        <begin position="2"/>
        <end position="102"/>
    </location>
</feature>
<evidence type="ECO:0000313" key="19">
    <source>
        <dbReference type="EMBL" id="AIF66309.1"/>
    </source>
</evidence>
<dbReference type="InterPro" id="IPR023455">
    <property type="entry name" value="Dihydroorotate_DHASE_ETsu"/>
</dbReference>
<dbReference type="PIRSF" id="PIRSF006816">
    <property type="entry name" value="Cyc3_hyd_g"/>
    <property type="match status" value="1"/>
</dbReference>
<comment type="pathway">
    <text evidence="1 15">Pyrimidine metabolism; UMP biosynthesis via de novo pathway; orotate from (S)-dihydroorotate (NAD(+) route): step 1/1.</text>
</comment>
<evidence type="ECO:0000256" key="9">
    <source>
        <dbReference type="ARBA" id="ARBA00022975"/>
    </source>
</evidence>
<dbReference type="OrthoDB" id="9778346at2"/>
<comment type="cofactor">
    <cofactor evidence="17">
        <name>[2Fe-2S] cluster</name>
        <dbReference type="ChEBI" id="CHEBI:190135"/>
    </cofactor>
    <text evidence="17">Binds 1 [2Fe-2S] cluster per subunit.</text>
</comment>
<dbReference type="Gene3D" id="2.40.30.10">
    <property type="entry name" value="Translation factors"/>
    <property type="match status" value="1"/>
</dbReference>